<dbReference type="SMART" id="SM00213">
    <property type="entry name" value="UBQ"/>
    <property type="match status" value="1"/>
</dbReference>
<evidence type="ECO:0000313" key="2">
    <source>
        <dbReference type="EMBL" id="BEI87388.1"/>
    </source>
</evidence>
<evidence type="ECO:0000313" key="3">
    <source>
        <dbReference type="Proteomes" id="UP001233271"/>
    </source>
</evidence>
<gene>
    <name evidence="2" type="ORF">CcaverHIS019_0101060</name>
</gene>
<feature type="domain" description="Ubiquitin-like" evidence="1">
    <location>
        <begin position="1"/>
        <end position="76"/>
    </location>
</feature>
<dbReference type="PROSITE" id="PS50053">
    <property type="entry name" value="UBIQUITIN_2"/>
    <property type="match status" value="1"/>
</dbReference>
<dbReference type="EMBL" id="AP028212">
    <property type="protein sequence ID" value="BEI87388.1"/>
    <property type="molecule type" value="Genomic_DNA"/>
</dbReference>
<dbReference type="InterPro" id="IPR029071">
    <property type="entry name" value="Ubiquitin-like_domsf"/>
</dbReference>
<dbReference type="AlphaFoldDB" id="A0AA48ICY0"/>
<dbReference type="GeneID" id="85491259"/>
<keyword evidence="3" id="KW-1185">Reference proteome</keyword>
<dbReference type="Proteomes" id="UP001233271">
    <property type="component" value="Chromosome 1"/>
</dbReference>
<protein>
    <recommendedName>
        <fullName evidence="1">Ubiquitin-like domain-containing protein</fullName>
    </recommendedName>
</protein>
<dbReference type="InterPro" id="IPR050158">
    <property type="entry name" value="Ubiquitin_ubiquitin-like"/>
</dbReference>
<dbReference type="KEGG" id="ccac:CcaHIS019_0101060"/>
<dbReference type="RefSeq" id="XP_060452654.1">
    <property type="nucleotide sequence ID" value="XM_060596634.1"/>
</dbReference>
<sequence>MILKVRTLTGKEVEIDVQPEWQISKVKECVEEKAAIPPVQQRLIFGGKAMADDKTIQDYKISPGTTIHLVLALRGGL</sequence>
<reference evidence="2" key="1">
    <citation type="journal article" date="2023" name="BMC Genomics">
        <title>Chromosome-level genome assemblies of Cutaneotrichosporon spp. (Trichosporonales, Basidiomycota) reveal imbalanced evolution between nucleotide sequences and chromosome synteny.</title>
        <authorList>
            <person name="Kobayashi Y."/>
            <person name="Kayamori A."/>
            <person name="Aoki K."/>
            <person name="Shiwa Y."/>
            <person name="Matsutani M."/>
            <person name="Fujita N."/>
            <person name="Sugita T."/>
            <person name="Iwasaki W."/>
            <person name="Tanaka N."/>
            <person name="Takashima M."/>
        </authorList>
    </citation>
    <scope>NUCLEOTIDE SEQUENCE</scope>
    <source>
        <strain evidence="2">HIS019</strain>
    </source>
</reference>
<dbReference type="FunFam" id="3.10.20.90:FF:000296">
    <property type="entry name" value="Ubiquitin-like protein-NEDD8-like protein RUB3"/>
    <property type="match status" value="1"/>
</dbReference>
<dbReference type="InterPro" id="IPR019954">
    <property type="entry name" value="Ubiquitin_CS"/>
</dbReference>
<dbReference type="Pfam" id="PF00240">
    <property type="entry name" value="ubiquitin"/>
    <property type="match status" value="1"/>
</dbReference>
<dbReference type="PANTHER" id="PTHR10666">
    <property type="entry name" value="UBIQUITIN"/>
    <property type="match status" value="1"/>
</dbReference>
<proteinExistence type="predicted"/>
<name>A0AA48ICY0_9TREE</name>
<evidence type="ECO:0000259" key="1">
    <source>
        <dbReference type="PROSITE" id="PS50053"/>
    </source>
</evidence>
<dbReference type="SUPFAM" id="SSF54236">
    <property type="entry name" value="Ubiquitin-like"/>
    <property type="match status" value="1"/>
</dbReference>
<dbReference type="PROSITE" id="PS00299">
    <property type="entry name" value="UBIQUITIN_1"/>
    <property type="match status" value="1"/>
</dbReference>
<dbReference type="InterPro" id="IPR019956">
    <property type="entry name" value="Ubiquitin_dom"/>
</dbReference>
<dbReference type="PRINTS" id="PR00348">
    <property type="entry name" value="UBIQUITIN"/>
</dbReference>
<organism evidence="2 3">
    <name type="scientific">Cutaneotrichosporon cavernicola</name>
    <dbReference type="NCBI Taxonomy" id="279322"/>
    <lineage>
        <taxon>Eukaryota</taxon>
        <taxon>Fungi</taxon>
        <taxon>Dikarya</taxon>
        <taxon>Basidiomycota</taxon>
        <taxon>Agaricomycotina</taxon>
        <taxon>Tremellomycetes</taxon>
        <taxon>Trichosporonales</taxon>
        <taxon>Trichosporonaceae</taxon>
        <taxon>Cutaneotrichosporon</taxon>
    </lineage>
</organism>
<dbReference type="InterPro" id="IPR000626">
    <property type="entry name" value="Ubiquitin-like_dom"/>
</dbReference>
<dbReference type="Gene3D" id="3.10.20.90">
    <property type="entry name" value="Phosphatidylinositol 3-kinase Catalytic Subunit, Chain A, domain 1"/>
    <property type="match status" value="1"/>
</dbReference>
<accession>A0AA48ICY0</accession>